<evidence type="ECO:0000256" key="7">
    <source>
        <dbReference type="RuleBase" id="RU362064"/>
    </source>
</evidence>
<sequence length="137" mass="14207">MNETTSSAAVDGLAQGGDSLLGLAMLGKTAAALALIIAILLGLSAWLKRRGGGFHGQQSRLKVVGSTAVGQRERVVVVQVQDRWLVLGVGGGQVNRLDSLPAPTDEATPAQPDAPQGDSFGERLGQALKANLGRRER</sequence>
<keyword evidence="5 7" id="KW-0975">Bacterial flagellum</keyword>
<name>A0AAU7KI96_9GAMM</name>
<evidence type="ECO:0000313" key="9">
    <source>
        <dbReference type="EMBL" id="XBO70913.1"/>
    </source>
</evidence>
<dbReference type="PANTHER" id="PTHR38766">
    <property type="entry name" value="FLAGELLAR PROTEIN FLIO"/>
    <property type="match status" value="1"/>
</dbReference>
<evidence type="ECO:0000256" key="2">
    <source>
        <dbReference type="ARBA" id="ARBA00022692"/>
    </source>
</evidence>
<evidence type="ECO:0000256" key="3">
    <source>
        <dbReference type="ARBA" id="ARBA00022989"/>
    </source>
</evidence>
<keyword evidence="2 7" id="KW-0812">Transmembrane</keyword>
<comment type="subcellular location">
    <subcellularLocation>
        <location evidence="7">Cell membrane</location>
    </subcellularLocation>
    <subcellularLocation>
        <location evidence="7">Bacterial flagellum basal body</location>
    </subcellularLocation>
</comment>
<proteinExistence type="inferred from homology"/>
<comment type="similarity">
    <text evidence="6 7">Belongs to the FliO/MopB family.</text>
</comment>
<dbReference type="Pfam" id="PF04347">
    <property type="entry name" value="FliO"/>
    <property type="match status" value="1"/>
</dbReference>
<reference evidence="9" key="1">
    <citation type="submission" date="2022-06" db="EMBL/GenBank/DDBJ databases">
        <title>A novel DMS-producing enzyme.</title>
        <authorList>
            <person name="Zhang Y."/>
        </authorList>
    </citation>
    <scope>NUCLEOTIDE SEQUENCE</scope>
    <source>
        <strain evidence="9">RT37</strain>
    </source>
</reference>
<gene>
    <name evidence="9" type="primary">fliO</name>
    <name evidence="9" type="ORF">NFG58_20315</name>
</gene>
<dbReference type="InterPro" id="IPR052205">
    <property type="entry name" value="FliO/MopB"/>
</dbReference>
<feature type="region of interest" description="Disordered" evidence="8">
    <location>
        <begin position="97"/>
        <end position="122"/>
    </location>
</feature>
<evidence type="ECO:0000256" key="6">
    <source>
        <dbReference type="ARBA" id="ARBA00037937"/>
    </source>
</evidence>
<keyword evidence="1 7" id="KW-1003">Cell membrane</keyword>
<evidence type="ECO:0000256" key="8">
    <source>
        <dbReference type="SAM" id="MobiDB-lite"/>
    </source>
</evidence>
<evidence type="ECO:0000256" key="1">
    <source>
        <dbReference type="ARBA" id="ARBA00022475"/>
    </source>
</evidence>
<feature type="transmembrane region" description="Helical" evidence="7">
    <location>
        <begin position="20"/>
        <end position="47"/>
    </location>
</feature>
<dbReference type="InterPro" id="IPR022781">
    <property type="entry name" value="Flagellar_biosynth_FliO"/>
</dbReference>
<keyword evidence="9" id="KW-0282">Flagellum</keyword>
<keyword evidence="9" id="KW-0969">Cilium</keyword>
<evidence type="ECO:0000256" key="5">
    <source>
        <dbReference type="ARBA" id="ARBA00023143"/>
    </source>
</evidence>
<dbReference type="RefSeq" id="WP_045992441.1">
    <property type="nucleotide sequence ID" value="NZ_CP098827.1"/>
</dbReference>
<keyword evidence="4 7" id="KW-0472">Membrane</keyword>
<dbReference type="PANTHER" id="PTHR38766:SF1">
    <property type="entry name" value="FLAGELLAR PROTEIN FLIO"/>
    <property type="match status" value="1"/>
</dbReference>
<dbReference type="NCBIfam" id="TIGR03500">
    <property type="entry name" value="FliO_TIGR"/>
    <property type="match status" value="1"/>
</dbReference>
<accession>A0AAU7KI96</accession>
<dbReference type="AlphaFoldDB" id="A0AAU7KI96"/>
<protein>
    <recommendedName>
        <fullName evidence="7">Flagellar protein</fullName>
    </recommendedName>
</protein>
<dbReference type="GO" id="GO:0044781">
    <property type="term" value="P:bacterial-type flagellum organization"/>
    <property type="evidence" value="ECO:0007669"/>
    <property type="project" value="UniProtKB-UniRule"/>
</dbReference>
<dbReference type="EMBL" id="CP098827">
    <property type="protein sequence ID" value="XBO70913.1"/>
    <property type="molecule type" value="Genomic_DNA"/>
</dbReference>
<keyword evidence="3 7" id="KW-1133">Transmembrane helix</keyword>
<keyword evidence="9" id="KW-0966">Cell projection</keyword>
<dbReference type="GO" id="GO:0005886">
    <property type="term" value="C:plasma membrane"/>
    <property type="evidence" value="ECO:0007669"/>
    <property type="project" value="UniProtKB-SubCell"/>
</dbReference>
<evidence type="ECO:0000256" key="4">
    <source>
        <dbReference type="ARBA" id="ARBA00023136"/>
    </source>
</evidence>
<dbReference type="GO" id="GO:0009425">
    <property type="term" value="C:bacterial-type flagellum basal body"/>
    <property type="evidence" value="ECO:0007669"/>
    <property type="project" value="UniProtKB-SubCell"/>
</dbReference>
<organism evidence="9">
    <name type="scientific">Halomonas sp. RT37</name>
    <dbReference type="NCBI Taxonomy" id="2950872"/>
    <lineage>
        <taxon>Bacteria</taxon>
        <taxon>Pseudomonadati</taxon>
        <taxon>Pseudomonadota</taxon>
        <taxon>Gammaproteobacteria</taxon>
        <taxon>Oceanospirillales</taxon>
        <taxon>Halomonadaceae</taxon>
        <taxon>Halomonas</taxon>
    </lineage>
</organism>